<dbReference type="HOGENOM" id="CLU_115755_0_0_9"/>
<accession>F6DVE9</accession>
<evidence type="ECO:0000313" key="3">
    <source>
        <dbReference type="Proteomes" id="UP000009234"/>
    </source>
</evidence>
<dbReference type="RefSeq" id="WP_013842064.1">
    <property type="nucleotide sequence ID" value="NC_015589.1"/>
</dbReference>
<reference evidence="2 3" key="2">
    <citation type="journal article" date="2012" name="Stand. Genomic Sci.">
        <title>Complete genome sequence of the sulfate-reducing firmicute Desulfotomaculum ruminis type strain (DL(T)).</title>
        <authorList>
            <person name="Spring S."/>
            <person name="Visser M."/>
            <person name="Lu M."/>
            <person name="Copeland A."/>
            <person name="Lapidus A."/>
            <person name="Lucas S."/>
            <person name="Cheng J.F."/>
            <person name="Han C."/>
            <person name="Tapia R."/>
            <person name="Goodwin L.A."/>
            <person name="Pitluck S."/>
            <person name="Ivanova N."/>
            <person name="Land M."/>
            <person name="Hauser L."/>
            <person name="Larimer F."/>
            <person name="Rohde M."/>
            <person name="Goker M."/>
            <person name="Detter J.C."/>
            <person name="Kyrpides N.C."/>
            <person name="Woyke T."/>
            <person name="Schaap P.J."/>
            <person name="Plugge C.M."/>
            <person name="Muyzer G."/>
            <person name="Kuever J."/>
            <person name="Pereira I.A."/>
            <person name="Parshina S.N."/>
            <person name="Bernier-Latmani R."/>
            <person name="Stams A.J."/>
            <person name="Klenk H.P."/>
        </authorList>
    </citation>
    <scope>NUCLEOTIDE SEQUENCE [LARGE SCALE GENOMIC DNA]</scope>
    <source>
        <strain evidence="3">ATCC 23193 / DSM 2154 / NCIB 8452 / DL</strain>
    </source>
</reference>
<protein>
    <recommendedName>
        <fullName evidence="4">DUF2680 domain-containing protein</fullName>
    </recommendedName>
</protein>
<dbReference type="Pfam" id="PF10925">
    <property type="entry name" value="DUF2680"/>
    <property type="match status" value="1"/>
</dbReference>
<feature type="signal peptide" evidence="1">
    <location>
        <begin position="1"/>
        <end position="25"/>
    </location>
</feature>
<organism evidence="2 3">
    <name type="scientific">Desulforamulus ruminis (strain ATCC 23193 / DSM 2154 / NCIMB 8452 / DL)</name>
    <name type="common">Desulfotomaculum ruminis</name>
    <dbReference type="NCBI Taxonomy" id="696281"/>
    <lineage>
        <taxon>Bacteria</taxon>
        <taxon>Bacillati</taxon>
        <taxon>Bacillota</taxon>
        <taxon>Clostridia</taxon>
        <taxon>Eubacteriales</taxon>
        <taxon>Peptococcaceae</taxon>
        <taxon>Desulforamulus</taxon>
    </lineage>
</organism>
<proteinExistence type="predicted"/>
<dbReference type="KEGG" id="dru:Desru_2049"/>
<name>F6DVE9_DESRL</name>
<dbReference type="STRING" id="696281.Desru_2049"/>
<keyword evidence="3" id="KW-1185">Reference proteome</keyword>
<reference evidence="3" key="1">
    <citation type="submission" date="2011-05" db="EMBL/GenBank/DDBJ databases">
        <title>Complete sequence of Desulfotomaculum ruminis DSM 2154.</title>
        <authorList>
            <person name="Lucas S."/>
            <person name="Copeland A."/>
            <person name="Lapidus A."/>
            <person name="Cheng J.-F."/>
            <person name="Goodwin L."/>
            <person name="Pitluck S."/>
            <person name="Lu M."/>
            <person name="Detter J.C."/>
            <person name="Han C."/>
            <person name="Tapia R."/>
            <person name="Land M."/>
            <person name="Hauser L."/>
            <person name="Kyrpides N."/>
            <person name="Ivanova N."/>
            <person name="Mikhailova N."/>
            <person name="Pagani I."/>
            <person name="Stams A.J.M."/>
            <person name="Plugge C.M."/>
            <person name="Muyzer G."/>
            <person name="Kuever J."/>
            <person name="Parshina S.N."/>
            <person name="Ivanova A.E."/>
            <person name="Nazina T.N."/>
            <person name="Brambilla E."/>
            <person name="Spring S."/>
            <person name="Klenk H.-P."/>
            <person name="Woyke T."/>
        </authorList>
    </citation>
    <scope>NUCLEOTIDE SEQUENCE [LARGE SCALE GENOMIC DNA]</scope>
    <source>
        <strain evidence="3">ATCC 23193 / DSM 2154 / NCIB 8452 / DL</strain>
    </source>
</reference>
<sequence>MKTLKKLLATATVVGMLGVAGAAFAATALSPAQIVSGLTGKTVTEVYQESSTGKTYGTIANEAGKLEEFKAQMLEQKKIILDQRVKDGSLTQEQADEIYNNIKNNQATCDGTGSAGIGRKSGGCFGQGCGMGLGAGAGINR</sequence>
<dbReference type="EMBL" id="CP002780">
    <property type="protein sequence ID" value="AEG60302.1"/>
    <property type="molecule type" value="Genomic_DNA"/>
</dbReference>
<feature type="chain" id="PRO_5003333489" description="DUF2680 domain-containing protein" evidence="1">
    <location>
        <begin position="26"/>
        <end position="141"/>
    </location>
</feature>
<keyword evidence="1" id="KW-0732">Signal</keyword>
<dbReference type="Proteomes" id="UP000009234">
    <property type="component" value="Chromosome"/>
</dbReference>
<dbReference type="InterPro" id="IPR024485">
    <property type="entry name" value="DUF2680"/>
</dbReference>
<dbReference type="eggNOG" id="ENOG50318K1">
    <property type="taxonomic scope" value="Bacteria"/>
</dbReference>
<evidence type="ECO:0000256" key="1">
    <source>
        <dbReference type="SAM" id="SignalP"/>
    </source>
</evidence>
<evidence type="ECO:0008006" key="4">
    <source>
        <dbReference type="Google" id="ProtNLM"/>
    </source>
</evidence>
<dbReference type="AlphaFoldDB" id="F6DVE9"/>
<gene>
    <name evidence="2" type="ordered locus">Desru_2049</name>
</gene>
<dbReference type="OrthoDB" id="1809211at2"/>
<evidence type="ECO:0000313" key="2">
    <source>
        <dbReference type="EMBL" id="AEG60302.1"/>
    </source>
</evidence>